<keyword evidence="1" id="KW-0540">Nuclease</keyword>
<dbReference type="InterPro" id="IPR036237">
    <property type="entry name" value="Xyl_isomerase-like_sf"/>
</dbReference>
<evidence type="ECO:0000256" key="4">
    <source>
        <dbReference type="ARBA" id="ARBA00022769"/>
    </source>
</evidence>
<comment type="caution">
    <text evidence="8">The sequence shown here is derived from an EMBL/GenBank/DDBJ whole genome shotgun (WGS) entry which is preliminary data.</text>
</comment>
<proteinExistence type="predicted"/>
<sequence>MGTAIVQQTSQFRGRLGYACLNTVLRTQKPPVFCSRTCRLDTIRTKGLDYAKELALQNINDLKALIEWNELNHIKFMRMSSEIFPLASHDKVGYSLDFAKNELAEIGKLREKYNHRLTFHPGQYNQLASPNKDVVRRTIADLQYHVSMLELMELPPDSIMIIHMGGTYGDKESALDRFRENYKTLPQNIKDRLVLENDEICYSVADLLPICQELSIPLVLDWHHHRYSRLSRIVEHCFKHGYITIASYNSINTGDIEDITQLLPQINETWTRKGLTPKQHYSESRKGAVTPMERRAHSDRCILPPCEPNTDLMIEAKDKEQAVLYLYRLYNLYPVNEDVFYENENVETKHTLKSKKGLKAVKEAKLQAKAELEAKEELESFSHDEKPNSKKKRVKLQKIAVEEITDNGTEEVKALKKHKPVKHQIKEEVEADDTEALQVSSNEPEVDTGLRRSKRTSSRKALTL</sequence>
<organism evidence="8 9">
    <name type="scientific">Mortierella isabellina</name>
    <name type="common">Filamentous fungus</name>
    <name type="synonym">Umbelopsis isabellina</name>
    <dbReference type="NCBI Taxonomy" id="91625"/>
    <lineage>
        <taxon>Eukaryota</taxon>
        <taxon>Fungi</taxon>
        <taxon>Fungi incertae sedis</taxon>
        <taxon>Mucoromycota</taxon>
        <taxon>Mucoromycotina</taxon>
        <taxon>Umbelopsidomycetes</taxon>
        <taxon>Umbelopsidales</taxon>
        <taxon>Umbelopsidaceae</taxon>
        <taxon>Umbelopsis</taxon>
    </lineage>
</organism>
<dbReference type="Gene3D" id="3.20.20.150">
    <property type="entry name" value="Divalent-metal-dependent TIM barrel enzymes"/>
    <property type="match status" value="1"/>
</dbReference>
<reference evidence="8" key="1">
    <citation type="submission" date="2020-12" db="EMBL/GenBank/DDBJ databases">
        <title>Metabolic potential, ecology and presence of endohyphal bacteria is reflected in genomic diversity of Mucoromycotina.</title>
        <authorList>
            <person name="Muszewska A."/>
            <person name="Okrasinska A."/>
            <person name="Steczkiewicz K."/>
            <person name="Drgas O."/>
            <person name="Orlowska M."/>
            <person name="Perlinska-Lenart U."/>
            <person name="Aleksandrzak-Piekarczyk T."/>
            <person name="Szatraj K."/>
            <person name="Zielenkiewicz U."/>
            <person name="Pilsyk S."/>
            <person name="Malc E."/>
            <person name="Mieczkowski P."/>
            <person name="Kruszewska J.S."/>
            <person name="Biernat P."/>
            <person name="Pawlowska J."/>
        </authorList>
    </citation>
    <scope>NUCLEOTIDE SEQUENCE</scope>
    <source>
        <strain evidence="8">WA0000067209</strain>
    </source>
</reference>
<keyword evidence="9" id="KW-1185">Reference proteome</keyword>
<dbReference type="OrthoDB" id="541883at2759"/>
<evidence type="ECO:0000313" key="8">
    <source>
        <dbReference type="EMBL" id="KAG2185831.1"/>
    </source>
</evidence>
<dbReference type="GO" id="GO:0016787">
    <property type="term" value="F:hydrolase activity"/>
    <property type="evidence" value="ECO:0007669"/>
    <property type="project" value="UniProtKB-KW"/>
</dbReference>
<feature type="compositionally biased region" description="Basic and acidic residues" evidence="7">
    <location>
        <begin position="375"/>
        <end position="388"/>
    </location>
</feature>
<dbReference type="GO" id="GO:0006289">
    <property type="term" value="P:nucleotide-excision repair"/>
    <property type="evidence" value="ECO:0007669"/>
    <property type="project" value="InterPro"/>
</dbReference>
<dbReference type="GO" id="GO:0005634">
    <property type="term" value="C:nucleus"/>
    <property type="evidence" value="ECO:0007669"/>
    <property type="project" value="TreeGrafter"/>
</dbReference>
<evidence type="ECO:0000256" key="6">
    <source>
        <dbReference type="ARBA" id="ARBA00023204"/>
    </source>
</evidence>
<keyword evidence="2" id="KW-0255">Endonuclease</keyword>
<dbReference type="GO" id="GO:0004519">
    <property type="term" value="F:endonuclease activity"/>
    <property type="evidence" value="ECO:0007669"/>
    <property type="project" value="UniProtKB-KW"/>
</dbReference>
<evidence type="ECO:0008006" key="10">
    <source>
        <dbReference type="Google" id="ProtNLM"/>
    </source>
</evidence>
<dbReference type="GO" id="GO:0009411">
    <property type="term" value="P:response to UV"/>
    <property type="evidence" value="ECO:0007669"/>
    <property type="project" value="InterPro"/>
</dbReference>
<evidence type="ECO:0000256" key="1">
    <source>
        <dbReference type="ARBA" id="ARBA00022722"/>
    </source>
</evidence>
<evidence type="ECO:0000256" key="5">
    <source>
        <dbReference type="ARBA" id="ARBA00022801"/>
    </source>
</evidence>
<dbReference type="GO" id="GO:0005739">
    <property type="term" value="C:mitochondrion"/>
    <property type="evidence" value="ECO:0007669"/>
    <property type="project" value="TreeGrafter"/>
</dbReference>
<dbReference type="EMBL" id="JAEPQZ010000001">
    <property type="protein sequence ID" value="KAG2185831.1"/>
    <property type="molecule type" value="Genomic_DNA"/>
</dbReference>
<dbReference type="PANTHER" id="PTHR31290:SF5">
    <property type="entry name" value="UV-DAMAGE ENDONUCLEASE"/>
    <property type="match status" value="1"/>
</dbReference>
<feature type="region of interest" description="Disordered" evidence="7">
    <location>
        <begin position="375"/>
        <end position="394"/>
    </location>
</feature>
<dbReference type="Pfam" id="PF03851">
    <property type="entry name" value="UvdE"/>
    <property type="match status" value="1"/>
</dbReference>
<keyword evidence="5" id="KW-0378">Hydrolase</keyword>
<keyword evidence="4" id="KW-0228">DNA excision</keyword>
<keyword evidence="3" id="KW-0227">DNA damage</keyword>
<dbReference type="Proteomes" id="UP000654370">
    <property type="component" value="Unassembled WGS sequence"/>
</dbReference>
<evidence type="ECO:0000256" key="2">
    <source>
        <dbReference type="ARBA" id="ARBA00022759"/>
    </source>
</evidence>
<gene>
    <name evidence="8" type="ORF">INT43_002268</name>
</gene>
<protein>
    <recommendedName>
        <fullName evidence="10">UV-endonuclease UvdE</fullName>
    </recommendedName>
</protein>
<evidence type="ECO:0000313" key="9">
    <source>
        <dbReference type="Proteomes" id="UP000654370"/>
    </source>
</evidence>
<feature type="region of interest" description="Disordered" evidence="7">
    <location>
        <begin position="414"/>
        <end position="464"/>
    </location>
</feature>
<dbReference type="SUPFAM" id="SSF51658">
    <property type="entry name" value="Xylose isomerase-like"/>
    <property type="match status" value="1"/>
</dbReference>
<evidence type="ECO:0000256" key="7">
    <source>
        <dbReference type="SAM" id="MobiDB-lite"/>
    </source>
</evidence>
<dbReference type="PANTHER" id="PTHR31290">
    <property type="entry name" value="UV-DAMAGE ENDONUCLEASE"/>
    <property type="match status" value="1"/>
</dbReference>
<dbReference type="AlphaFoldDB" id="A0A8H7Q4T9"/>
<evidence type="ECO:0000256" key="3">
    <source>
        <dbReference type="ARBA" id="ARBA00022763"/>
    </source>
</evidence>
<accession>A0A8H7Q4T9</accession>
<dbReference type="GO" id="GO:0043504">
    <property type="term" value="P:mitochondrial DNA repair"/>
    <property type="evidence" value="ECO:0007669"/>
    <property type="project" value="TreeGrafter"/>
</dbReference>
<dbReference type="NCBIfam" id="TIGR00629">
    <property type="entry name" value="uvde"/>
    <property type="match status" value="1"/>
</dbReference>
<name>A0A8H7Q4T9_MORIS</name>
<dbReference type="InterPro" id="IPR004601">
    <property type="entry name" value="UvdE"/>
</dbReference>
<keyword evidence="6" id="KW-0234">DNA repair</keyword>